<dbReference type="PROSITE" id="PS51257">
    <property type="entry name" value="PROKAR_LIPOPROTEIN"/>
    <property type="match status" value="1"/>
</dbReference>
<dbReference type="EMBL" id="AB649134">
    <property type="protein sequence ID" value="BAK53969.1"/>
    <property type="molecule type" value="Genomic_DNA"/>
</dbReference>
<proteinExistence type="inferred from homology"/>
<evidence type="ECO:0000313" key="4">
    <source>
        <dbReference type="EMBL" id="GLS03191.1"/>
    </source>
</evidence>
<dbReference type="Gene3D" id="3.40.50.850">
    <property type="entry name" value="Isochorismatase-like"/>
    <property type="match status" value="1"/>
</dbReference>
<dbReference type="AlphaFoldDB" id="F8WSY2"/>
<keyword evidence="2" id="KW-0378">Hydrolase</keyword>
<evidence type="ECO:0000313" key="3">
    <source>
        <dbReference type="EMBL" id="BAK53969.1"/>
    </source>
</evidence>
<keyword evidence="5" id="KW-1185">Reference proteome</keyword>
<dbReference type="InterPro" id="IPR036380">
    <property type="entry name" value="Isochorismatase-like_sf"/>
</dbReference>
<reference evidence="3" key="1">
    <citation type="journal article" date="2012" name="J. Biosci. Bioeng.">
        <title>Isolation of genes coding for chitin-degrading enzymes in the novel chitinolytic bacterium, Chitiniphilus shinanonensis, and characterization of a gene coding for a family 19 chitinase.</title>
        <authorList>
            <person name="Huang L."/>
            <person name="Garbulewska E."/>
            <person name="Sato K."/>
            <person name="Kato Y."/>
            <person name="Nogawa M."/>
            <person name="Taguchi G."/>
            <person name="Shimosaka M."/>
        </authorList>
    </citation>
    <scope>NUCLEOTIDE SEQUENCE</scope>
    <source>
        <strain evidence="3">SAY3</strain>
    </source>
</reference>
<dbReference type="RefSeq" id="WP_018748195.1">
    <property type="nucleotide sequence ID" value="NZ_BAABUF010000005.1"/>
</dbReference>
<comment type="similarity">
    <text evidence="1">Belongs to the isochorismatase family.</text>
</comment>
<evidence type="ECO:0000313" key="5">
    <source>
        <dbReference type="Proteomes" id="UP001156836"/>
    </source>
</evidence>
<dbReference type="SUPFAM" id="SSF52499">
    <property type="entry name" value="Isochorismatase-like hydrolases"/>
    <property type="match status" value="1"/>
</dbReference>
<dbReference type="EMBL" id="BSOZ01000002">
    <property type="protein sequence ID" value="GLS03191.1"/>
    <property type="molecule type" value="Genomic_DNA"/>
</dbReference>
<gene>
    <name evidence="3" type="primary">csfD</name>
    <name evidence="4" type="ORF">GCM10007860_03340</name>
</gene>
<dbReference type="InterPro" id="IPR052347">
    <property type="entry name" value="Isochorismatase_Nicotinamidase"/>
</dbReference>
<evidence type="ECO:0000256" key="2">
    <source>
        <dbReference type="ARBA" id="ARBA00022801"/>
    </source>
</evidence>
<reference evidence="4" key="4">
    <citation type="submission" date="2023-01" db="EMBL/GenBank/DDBJ databases">
        <title>Draft genome sequence of Chitiniphilus shinanonensis strain NBRC 104970.</title>
        <authorList>
            <person name="Sun Q."/>
            <person name="Mori K."/>
        </authorList>
    </citation>
    <scope>NUCLEOTIDE SEQUENCE</scope>
    <source>
        <strain evidence="4">NBRC 104970</strain>
    </source>
</reference>
<accession>F8WSY2</accession>
<protein>
    <submittedName>
        <fullName evidence="3">Uncharacterized protein</fullName>
    </submittedName>
</protein>
<dbReference type="PANTHER" id="PTHR11080">
    <property type="entry name" value="PYRAZINAMIDASE/NICOTINAMIDASE"/>
    <property type="match status" value="1"/>
</dbReference>
<organism evidence="3">
    <name type="scientific">Chitiniphilus shinanonensis</name>
    <dbReference type="NCBI Taxonomy" id="553088"/>
    <lineage>
        <taxon>Bacteria</taxon>
        <taxon>Pseudomonadati</taxon>
        <taxon>Pseudomonadota</taxon>
        <taxon>Betaproteobacteria</taxon>
        <taxon>Neisseriales</taxon>
        <taxon>Chitinibacteraceae</taxon>
        <taxon>Chitiniphilus</taxon>
    </lineage>
</organism>
<name>F8WSY2_9NEIS</name>
<dbReference type="Proteomes" id="UP001156836">
    <property type="component" value="Unassembled WGS sequence"/>
</dbReference>
<sequence>MSGKLQLLIIDPQNDFCDIHGAALPVAGACDDLGRVAALIERLGPRLDSIHVTLDTHNPIDIAHPGWWQDRQGDAPAPFTVIGVDDVASGAWRTRDPARQAQSEAYVRTLAARGRYQLVVWPEHCLIGGWGHNVEAGLFDVLGDWARQRLRLVNYVQKGMNEATEHYSAIQAEVPDADDPRTRPDLRWIARLAEADTLLVAGQALSHCVAATVRDLVTYIPPERIVLLTDCSSPVPGFETLGELFVAELSARGMRLATAEDWR</sequence>
<reference evidence="5" key="3">
    <citation type="journal article" date="2019" name="Int. J. Syst. Evol. Microbiol.">
        <title>The Global Catalogue of Microorganisms (GCM) 10K type strain sequencing project: providing services to taxonomists for standard genome sequencing and annotation.</title>
        <authorList>
            <consortium name="The Broad Institute Genomics Platform"/>
            <consortium name="The Broad Institute Genome Sequencing Center for Infectious Disease"/>
            <person name="Wu L."/>
            <person name="Ma J."/>
        </authorList>
    </citation>
    <scope>NUCLEOTIDE SEQUENCE [LARGE SCALE GENOMIC DNA]</scope>
    <source>
        <strain evidence="5">NBRC 104970</strain>
    </source>
</reference>
<reference evidence="4" key="2">
    <citation type="journal article" date="2014" name="Int. J. Syst. Evol. Microbiol.">
        <title>Complete genome of a new Firmicutes species belonging to the dominant human colonic microbiota ('Ruminococcus bicirculans') reveals two chromosomes and a selective capacity to utilize plant glucans.</title>
        <authorList>
            <consortium name="NISC Comparative Sequencing Program"/>
            <person name="Wegmann U."/>
            <person name="Louis P."/>
            <person name="Goesmann A."/>
            <person name="Henrissat B."/>
            <person name="Duncan S.H."/>
            <person name="Flint H.J."/>
        </authorList>
    </citation>
    <scope>NUCLEOTIDE SEQUENCE</scope>
    <source>
        <strain evidence="4">NBRC 104970</strain>
    </source>
</reference>
<dbReference type="PANTHER" id="PTHR11080:SF2">
    <property type="entry name" value="LD05707P"/>
    <property type="match status" value="1"/>
</dbReference>
<dbReference type="GO" id="GO:0016787">
    <property type="term" value="F:hydrolase activity"/>
    <property type="evidence" value="ECO:0007669"/>
    <property type="project" value="UniProtKB-KW"/>
</dbReference>
<evidence type="ECO:0000256" key="1">
    <source>
        <dbReference type="ARBA" id="ARBA00006336"/>
    </source>
</evidence>